<name>A0A162NQD5_9CRUS</name>
<gene>
    <name evidence="1" type="ORF">APZ42_015715</name>
</gene>
<proteinExistence type="predicted"/>
<dbReference type="AlphaFoldDB" id="A0A162NQD5"/>
<dbReference type="OrthoDB" id="10500148at2759"/>
<evidence type="ECO:0000313" key="2">
    <source>
        <dbReference type="Proteomes" id="UP000076858"/>
    </source>
</evidence>
<comment type="caution">
    <text evidence="1">The sequence shown here is derived from an EMBL/GenBank/DDBJ whole genome shotgun (WGS) entry which is preliminary data.</text>
</comment>
<protein>
    <submittedName>
        <fullName evidence="1">Uncharacterized protein</fullName>
    </submittedName>
</protein>
<evidence type="ECO:0000313" key="1">
    <source>
        <dbReference type="EMBL" id="KZS18182.1"/>
    </source>
</evidence>
<organism evidence="1 2">
    <name type="scientific">Daphnia magna</name>
    <dbReference type="NCBI Taxonomy" id="35525"/>
    <lineage>
        <taxon>Eukaryota</taxon>
        <taxon>Metazoa</taxon>
        <taxon>Ecdysozoa</taxon>
        <taxon>Arthropoda</taxon>
        <taxon>Crustacea</taxon>
        <taxon>Branchiopoda</taxon>
        <taxon>Diplostraca</taxon>
        <taxon>Cladocera</taxon>
        <taxon>Anomopoda</taxon>
        <taxon>Daphniidae</taxon>
        <taxon>Daphnia</taxon>
    </lineage>
</organism>
<keyword evidence="2" id="KW-1185">Reference proteome</keyword>
<dbReference type="PANTHER" id="PTHR33104:SF2">
    <property type="entry name" value="CXC3 LIKE CYSTEINE CLUSTER DOMAIN-CONTAINING PROTEIN"/>
    <property type="match status" value="1"/>
</dbReference>
<dbReference type="EMBL" id="LRGB01000560">
    <property type="protein sequence ID" value="KZS18182.1"/>
    <property type="molecule type" value="Genomic_DNA"/>
</dbReference>
<dbReference type="Proteomes" id="UP000076858">
    <property type="component" value="Unassembled WGS sequence"/>
</dbReference>
<dbReference type="InterPro" id="IPR040521">
    <property type="entry name" value="KDZ"/>
</dbReference>
<accession>A0A162NQD5</accession>
<reference evidence="1 2" key="1">
    <citation type="submission" date="2016-03" db="EMBL/GenBank/DDBJ databases">
        <title>EvidentialGene: Evidence-directed Construction of Genes on Genomes.</title>
        <authorList>
            <person name="Gilbert D.G."/>
            <person name="Choi J.-H."/>
            <person name="Mockaitis K."/>
            <person name="Colbourne J."/>
            <person name="Pfrender M."/>
        </authorList>
    </citation>
    <scope>NUCLEOTIDE SEQUENCE [LARGE SCALE GENOMIC DNA]</scope>
    <source>
        <strain evidence="1 2">Xinb3</strain>
        <tissue evidence="1">Complete organism</tissue>
    </source>
</reference>
<sequence length="480" mass="55246">MVEEKEGDPSSSKNVKILFCTAYGKLPLAIHLDGKFKLLRWLLKHQYEASSLFGDTVISADSDVLKHVNKINEKKIQEKKRIVAEVQLTPQEGVMQQGKKNITQTGMLSGASKLPSKFFCQDVVCHNWPFAHVFGLKLTQYSKLTSECSPFLSRWHGKTHSWPCQILWSGHWKKGAAATLGEEQEQVFSTMSRYGSCTKHMSDAYKILVARLLKARKQAPIHRQELQKLLKRKWISEKDLPFILEELKIKAIESNKKLASSNWALSYERGDLEGTYLHIKRIERRIALIVGSSKERIMMRKGLSVAKTKVKLLIAQINEAIKECHERQKLGVSRENDRNIETLAKITGNDFHDGVFPWQTDGIVSRENFDIIDTWMLMMRYDEKVIKVKEEIMNYCDVLVLQKRQLEKEIESLKLPAVLMCQDVCGRYFLLLRKVANFKEKIAKSVCSFQRRFYVGLLPSYICVFFSFSCLAEDSVELAV</sequence>
<dbReference type="PANTHER" id="PTHR33104">
    <property type="entry name" value="SI:DKEY-29D5.2"/>
    <property type="match status" value="1"/>
</dbReference>
<dbReference type="Pfam" id="PF18758">
    <property type="entry name" value="KDZ"/>
    <property type="match status" value="1"/>
</dbReference>